<dbReference type="AlphaFoldDB" id="A0A267DUI5"/>
<evidence type="ECO:0000256" key="1">
    <source>
        <dbReference type="SAM" id="MobiDB-lite"/>
    </source>
</evidence>
<feature type="compositionally biased region" description="Low complexity" evidence="1">
    <location>
        <begin position="1"/>
        <end position="32"/>
    </location>
</feature>
<keyword evidence="3" id="KW-1185">Reference proteome</keyword>
<proteinExistence type="predicted"/>
<name>A0A267DUI5_9PLAT</name>
<sequence>PAVMSSDTATTVATSTSASASSSAEPAASVTANAAFQEPPILTMEDGAAAARRVNQGGGGGGQRSRTSATAKAKSGKAARRPATKAGGGRSRAAGGGGGGARSGGGGSQSRRRARGGGSASGPELPCGQAPLPPGAVRIFTDDFLRLNAQREKLARQLRRSVIVREEEALLRARHTEDLADAVADLLARRDAEEADAELLTAGLADLCRRVVEAFPQLASTADAGDGPEGATAEQRLAASINQLSNRLDPEAVRQVLVEFSTAFESEK</sequence>
<accession>A0A267DUI5</accession>
<gene>
    <name evidence="2" type="ORF">BOX15_Mlig009947g2</name>
</gene>
<feature type="compositionally biased region" description="Basic residues" evidence="1">
    <location>
        <begin position="74"/>
        <end position="83"/>
    </location>
</feature>
<comment type="caution">
    <text evidence="2">The sequence shown here is derived from an EMBL/GenBank/DDBJ whole genome shotgun (WGS) entry which is preliminary data.</text>
</comment>
<dbReference type="EMBL" id="NIVC01003264">
    <property type="protein sequence ID" value="PAA52314.1"/>
    <property type="molecule type" value="Genomic_DNA"/>
</dbReference>
<evidence type="ECO:0000313" key="2">
    <source>
        <dbReference type="EMBL" id="PAA52314.1"/>
    </source>
</evidence>
<reference evidence="2 3" key="1">
    <citation type="submission" date="2017-06" db="EMBL/GenBank/DDBJ databases">
        <title>A platform for efficient transgenesis in Macrostomum lignano, a flatworm model organism for stem cell research.</title>
        <authorList>
            <person name="Berezikov E."/>
        </authorList>
    </citation>
    <scope>NUCLEOTIDE SEQUENCE [LARGE SCALE GENOMIC DNA]</scope>
    <source>
        <strain evidence="2">DV1</strain>
        <tissue evidence="2">Whole organism</tissue>
    </source>
</reference>
<feature type="region of interest" description="Disordered" evidence="1">
    <location>
        <begin position="1"/>
        <end position="133"/>
    </location>
</feature>
<dbReference type="Proteomes" id="UP000215902">
    <property type="component" value="Unassembled WGS sequence"/>
</dbReference>
<organism evidence="2 3">
    <name type="scientific">Macrostomum lignano</name>
    <dbReference type="NCBI Taxonomy" id="282301"/>
    <lineage>
        <taxon>Eukaryota</taxon>
        <taxon>Metazoa</taxon>
        <taxon>Spiralia</taxon>
        <taxon>Lophotrochozoa</taxon>
        <taxon>Platyhelminthes</taxon>
        <taxon>Rhabditophora</taxon>
        <taxon>Macrostomorpha</taxon>
        <taxon>Macrostomida</taxon>
        <taxon>Macrostomidae</taxon>
        <taxon>Macrostomum</taxon>
    </lineage>
</organism>
<protein>
    <submittedName>
        <fullName evidence="2">Uncharacterized protein</fullName>
    </submittedName>
</protein>
<feature type="non-terminal residue" evidence="2">
    <location>
        <position position="1"/>
    </location>
</feature>
<feature type="compositionally biased region" description="Low complexity" evidence="1">
    <location>
        <begin position="64"/>
        <end position="73"/>
    </location>
</feature>
<feature type="compositionally biased region" description="Gly residues" evidence="1">
    <location>
        <begin position="86"/>
        <end position="108"/>
    </location>
</feature>
<evidence type="ECO:0000313" key="3">
    <source>
        <dbReference type="Proteomes" id="UP000215902"/>
    </source>
</evidence>